<name>A0A421CW77_9EURO</name>
<proteinExistence type="predicted"/>
<keyword evidence="2" id="KW-0238">DNA-binding</keyword>
<feature type="region of interest" description="Disordered" evidence="5">
    <location>
        <begin position="1"/>
        <end position="33"/>
    </location>
</feature>
<gene>
    <name evidence="7" type="ORF">CFD26_104040</name>
</gene>
<dbReference type="PANTHER" id="PTHR47256:SF1">
    <property type="entry name" value="ZN(II)2CYS6 TRANSCRIPTION FACTOR (EUROFUNG)"/>
    <property type="match status" value="1"/>
</dbReference>
<dbReference type="EMBL" id="NIDN02000238">
    <property type="protein sequence ID" value="RLL94054.1"/>
    <property type="molecule type" value="Genomic_DNA"/>
</dbReference>
<keyword evidence="4" id="KW-0539">Nucleus</keyword>
<feature type="compositionally biased region" description="Pro residues" evidence="5">
    <location>
        <begin position="1"/>
        <end position="12"/>
    </location>
</feature>
<dbReference type="InterPro" id="IPR001138">
    <property type="entry name" value="Zn2Cys6_DnaBD"/>
</dbReference>
<dbReference type="SMART" id="SM00066">
    <property type="entry name" value="GAL4"/>
    <property type="match status" value="1"/>
</dbReference>
<dbReference type="PROSITE" id="PS50048">
    <property type="entry name" value="ZN2_CY6_FUNGAL_2"/>
    <property type="match status" value="1"/>
</dbReference>
<organism evidence="7 8">
    <name type="scientific">Aspergillus turcosus</name>
    <dbReference type="NCBI Taxonomy" id="1245748"/>
    <lineage>
        <taxon>Eukaryota</taxon>
        <taxon>Fungi</taxon>
        <taxon>Dikarya</taxon>
        <taxon>Ascomycota</taxon>
        <taxon>Pezizomycotina</taxon>
        <taxon>Eurotiomycetes</taxon>
        <taxon>Eurotiomycetidae</taxon>
        <taxon>Eurotiales</taxon>
        <taxon>Aspergillaceae</taxon>
        <taxon>Aspergillus</taxon>
        <taxon>Aspergillus subgen. Fumigati</taxon>
    </lineage>
</organism>
<dbReference type="GO" id="GO:0008270">
    <property type="term" value="F:zinc ion binding"/>
    <property type="evidence" value="ECO:0007669"/>
    <property type="project" value="InterPro"/>
</dbReference>
<keyword evidence="1" id="KW-0805">Transcription regulation</keyword>
<evidence type="ECO:0000256" key="3">
    <source>
        <dbReference type="ARBA" id="ARBA00023163"/>
    </source>
</evidence>
<evidence type="ECO:0000256" key="5">
    <source>
        <dbReference type="SAM" id="MobiDB-lite"/>
    </source>
</evidence>
<dbReference type="OrthoDB" id="4356994at2759"/>
<dbReference type="PANTHER" id="PTHR47256">
    <property type="entry name" value="ZN(II)2CYS6 TRANSCRIPTION FACTOR (EUROFUNG)-RELATED"/>
    <property type="match status" value="1"/>
</dbReference>
<evidence type="ECO:0000256" key="1">
    <source>
        <dbReference type="ARBA" id="ARBA00023015"/>
    </source>
</evidence>
<feature type="domain" description="Zn(2)-C6 fungal-type" evidence="6">
    <location>
        <begin position="39"/>
        <end position="71"/>
    </location>
</feature>
<comment type="caution">
    <text evidence="7">The sequence shown here is derived from an EMBL/GenBank/DDBJ whole genome shotgun (WGS) entry which is preliminary data.</text>
</comment>
<protein>
    <recommendedName>
        <fullName evidence="6">Zn(2)-C6 fungal-type domain-containing protein</fullName>
    </recommendedName>
</protein>
<evidence type="ECO:0000259" key="6">
    <source>
        <dbReference type="PROSITE" id="PS50048"/>
    </source>
</evidence>
<reference evidence="7 8" key="1">
    <citation type="submission" date="2018-08" db="EMBL/GenBank/DDBJ databases">
        <title>Draft genome sequences of two Aspergillus turcosus clinical strains isolated from bronchoalveolar lavage fluid: one azole-susceptible and the other azole-resistant.</title>
        <authorList>
            <person name="Parent-Michaud M."/>
            <person name="Dufresne P.J."/>
            <person name="Fournier E."/>
            <person name="Martineau C."/>
            <person name="Moreira S."/>
            <person name="Perkins V."/>
            <person name="De Repentigny L."/>
            <person name="Dufresne S.F."/>
        </authorList>
    </citation>
    <scope>NUCLEOTIDE SEQUENCE [LARGE SCALE GENOMIC DNA]</scope>
    <source>
        <strain evidence="7">HMR AF 1038</strain>
    </source>
</reference>
<dbReference type="GO" id="GO:0003677">
    <property type="term" value="F:DNA binding"/>
    <property type="evidence" value="ECO:0007669"/>
    <property type="project" value="UniProtKB-KW"/>
</dbReference>
<dbReference type="Pfam" id="PF00172">
    <property type="entry name" value="Zn_clus"/>
    <property type="match status" value="1"/>
</dbReference>
<evidence type="ECO:0000313" key="8">
    <source>
        <dbReference type="Proteomes" id="UP000215289"/>
    </source>
</evidence>
<dbReference type="Gene3D" id="4.10.240.10">
    <property type="entry name" value="Zn(2)-C6 fungal-type DNA-binding domain"/>
    <property type="match status" value="1"/>
</dbReference>
<feature type="region of interest" description="Disordered" evidence="5">
    <location>
        <begin position="146"/>
        <end position="211"/>
    </location>
</feature>
<evidence type="ECO:0000256" key="2">
    <source>
        <dbReference type="ARBA" id="ARBA00023125"/>
    </source>
</evidence>
<keyword evidence="3" id="KW-0804">Transcription</keyword>
<dbReference type="Proteomes" id="UP000215289">
    <property type="component" value="Unassembled WGS sequence"/>
</dbReference>
<keyword evidence="8" id="KW-1185">Reference proteome</keyword>
<evidence type="ECO:0000313" key="7">
    <source>
        <dbReference type="EMBL" id="RLL94054.1"/>
    </source>
</evidence>
<dbReference type="AlphaFoldDB" id="A0A421CW77"/>
<evidence type="ECO:0000256" key="4">
    <source>
        <dbReference type="ARBA" id="ARBA00023242"/>
    </source>
</evidence>
<dbReference type="InterPro" id="IPR053187">
    <property type="entry name" value="Notoamide_regulator"/>
</dbReference>
<accession>A0A421CW77</accession>
<feature type="compositionally biased region" description="Polar residues" evidence="5">
    <location>
        <begin position="194"/>
        <end position="211"/>
    </location>
</feature>
<sequence length="211" mass="22636">MSHQGPPRPLRPIAPRTLLDTPTPGPVAEESKIRRASTACTECQRRRTKCSAQSTGSPCSECALHGRDCIIDEFADKRRKVARDRVEEELAYYRGFLEQLLEAIRHGNRADIDAIINVIRSGVSEKEIRLAVARLLDLEPTVLDRKEQDGVSVNSSPGVKSPDGVSVNSSSDVQSPDGVSAGPSPGLKKPDGVSVNSSADSGLSAILNNDP</sequence>
<dbReference type="SUPFAM" id="SSF57701">
    <property type="entry name" value="Zn2/Cys6 DNA-binding domain"/>
    <property type="match status" value="1"/>
</dbReference>
<dbReference type="STRING" id="1245748.A0A421CW77"/>
<dbReference type="GO" id="GO:0000981">
    <property type="term" value="F:DNA-binding transcription factor activity, RNA polymerase II-specific"/>
    <property type="evidence" value="ECO:0007669"/>
    <property type="project" value="InterPro"/>
</dbReference>
<dbReference type="CDD" id="cd00067">
    <property type="entry name" value="GAL4"/>
    <property type="match status" value="1"/>
</dbReference>
<dbReference type="InterPro" id="IPR036864">
    <property type="entry name" value="Zn2-C6_fun-type_DNA-bd_sf"/>
</dbReference>